<dbReference type="PANTHER" id="PTHR30217">
    <property type="entry name" value="PEPTIDASE U32 FAMILY"/>
    <property type="match status" value="1"/>
</dbReference>
<dbReference type="InterPro" id="IPR051454">
    <property type="entry name" value="RNA/ubiquinone_mod_enzymes"/>
</dbReference>
<proteinExistence type="predicted"/>
<dbReference type="InterPro" id="IPR001539">
    <property type="entry name" value="Peptidase_U32"/>
</dbReference>
<organism evidence="1 2">
    <name type="scientific">Natronobacillus azotifigens</name>
    <dbReference type="NCBI Taxonomy" id="472978"/>
    <lineage>
        <taxon>Bacteria</taxon>
        <taxon>Bacillati</taxon>
        <taxon>Bacillota</taxon>
        <taxon>Bacilli</taxon>
        <taxon>Bacillales</taxon>
        <taxon>Bacillaceae</taxon>
        <taxon>Natronobacillus</taxon>
    </lineage>
</organism>
<keyword evidence="2" id="KW-1185">Reference proteome</keyword>
<sequence length="308" mass="35696">MTNSFQPELQATAKDLDEVKRLAEAGADALIIGHQDYGIRVAGDFTIDQIAEATTYLHEQNKRIYLLVNAIFHNEHIETLPSYLRELERLNVDGIVCGDPSIFQMIKDIDLSIPLTWNPETLSTNYQTLRFWHQRGLSRAILSNELALDAIKEIKQAVSFPIEIQVHGMTCIFQSKRKLVRNYYQHIDKAYDSDKPMFLKQEKKDETHYPVYEDVNGTHIMSNEDLAMVDYLDAILEAEIDGLKINGLLKSTDYNEKIVKIYREAVDTYLKDPASYQMKKTGWKQQIFAIQPEDRKLDTGFYFKEQIY</sequence>
<protein>
    <submittedName>
        <fullName evidence="1">U32 family peptidase</fullName>
    </submittedName>
</protein>
<evidence type="ECO:0000313" key="1">
    <source>
        <dbReference type="EMBL" id="MCZ0701917.1"/>
    </source>
</evidence>
<gene>
    <name evidence="1" type="ORF">OWO01_01660</name>
</gene>
<dbReference type="Proteomes" id="UP001084197">
    <property type="component" value="Unassembled WGS sequence"/>
</dbReference>
<dbReference type="EMBL" id="JAPRAT010000002">
    <property type="protein sequence ID" value="MCZ0701917.1"/>
    <property type="molecule type" value="Genomic_DNA"/>
</dbReference>
<dbReference type="SUPFAM" id="SSF51395">
    <property type="entry name" value="FMN-linked oxidoreductases"/>
    <property type="match status" value="1"/>
</dbReference>
<comment type="caution">
    <text evidence="1">The sequence shown here is derived from an EMBL/GenBank/DDBJ whole genome shotgun (WGS) entry which is preliminary data.</text>
</comment>
<accession>A0A9J6R8G2</accession>
<dbReference type="RefSeq" id="WP_268778685.1">
    <property type="nucleotide sequence ID" value="NZ_JAPRAT010000002.1"/>
</dbReference>
<dbReference type="PANTHER" id="PTHR30217:SF7">
    <property type="entry name" value="TRNA HYDROXYLATION PROTEIN P2"/>
    <property type="match status" value="1"/>
</dbReference>
<dbReference type="Pfam" id="PF01136">
    <property type="entry name" value="Peptidase_U32"/>
    <property type="match status" value="1"/>
</dbReference>
<reference evidence="1" key="1">
    <citation type="submission" date="2022-11" db="EMBL/GenBank/DDBJ databases">
        <title>WGS of Natronobacillus azotifigens 24KS-1, an anaerobic diazotrophic haloalkaliphile from soda-rich habitats.</title>
        <authorList>
            <person name="Sorokin D.Y."/>
            <person name="Merkel A.Y."/>
        </authorList>
    </citation>
    <scope>NUCLEOTIDE SEQUENCE</scope>
    <source>
        <strain evidence="1">24KS-1</strain>
    </source>
</reference>
<name>A0A9J6R8G2_9BACI</name>
<evidence type="ECO:0000313" key="2">
    <source>
        <dbReference type="Proteomes" id="UP001084197"/>
    </source>
</evidence>
<dbReference type="AlphaFoldDB" id="A0A9J6R8G2"/>